<name>A0ACC3NZD8_9PEZI</name>
<comment type="caution">
    <text evidence="1">The sequence shown here is derived from an EMBL/GenBank/DDBJ whole genome shotgun (WGS) entry which is preliminary data.</text>
</comment>
<accession>A0ACC3NZD8</accession>
<keyword evidence="2" id="KW-1185">Reference proteome</keyword>
<sequence length="163" mass="17678">MSYGRGGAGNFQAAEQRKAKSPAPRKADQTVANGYKSDAQLSAEETKQVKQQQQQQQQYAHGGRGGAGNTYSPKEILQDEARMRTDASGTSPTTNDPSKTYGRGGAGNIAQGVMEGEQEAAKKLEEEQWARQVIENGARARVLPKPPKAKLSERTSPLDPTYW</sequence>
<organism evidence="1 2">
    <name type="scientific">Vermiconidia calcicola</name>
    <dbReference type="NCBI Taxonomy" id="1690605"/>
    <lineage>
        <taxon>Eukaryota</taxon>
        <taxon>Fungi</taxon>
        <taxon>Dikarya</taxon>
        <taxon>Ascomycota</taxon>
        <taxon>Pezizomycotina</taxon>
        <taxon>Dothideomycetes</taxon>
        <taxon>Dothideomycetidae</taxon>
        <taxon>Mycosphaerellales</taxon>
        <taxon>Extremaceae</taxon>
        <taxon>Vermiconidia</taxon>
    </lineage>
</organism>
<dbReference type="EMBL" id="JAUTXU010000001">
    <property type="protein sequence ID" value="KAK3725891.1"/>
    <property type="molecule type" value="Genomic_DNA"/>
</dbReference>
<reference evidence="1" key="1">
    <citation type="submission" date="2023-07" db="EMBL/GenBank/DDBJ databases">
        <title>Black Yeasts Isolated from many extreme environments.</title>
        <authorList>
            <person name="Coleine C."/>
            <person name="Stajich J.E."/>
            <person name="Selbmann L."/>
        </authorList>
    </citation>
    <scope>NUCLEOTIDE SEQUENCE</scope>
    <source>
        <strain evidence="1">CCFEE 5714</strain>
    </source>
</reference>
<proteinExistence type="predicted"/>
<evidence type="ECO:0000313" key="2">
    <source>
        <dbReference type="Proteomes" id="UP001281147"/>
    </source>
</evidence>
<protein>
    <submittedName>
        <fullName evidence="1">Uncharacterized protein</fullName>
    </submittedName>
</protein>
<dbReference type="Proteomes" id="UP001281147">
    <property type="component" value="Unassembled WGS sequence"/>
</dbReference>
<gene>
    <name evidence="1" type="ORF">LTR37_000039</name>
</gene>
<evidence type="ECO:0000313" key="1">
    <source>
        <dbReference type="EMBL" id="KAK3725891.1"/>
    </source>
</evidence>